<sequence>MSQLQLSRILPLPDEELKQVLDYASTLSKEEAAVHFSNLLGDSPRVIEFISSFNAQRADPKAPTQSQRTDPRAPSFAAASSSQSRQPAQQPSRQTNQPPPPPQAPDHGPRPGPRKKKKAPAIHTPPPRQVFAFDAAPGAVYNKKDQHDDYITGKPSAPSSSANAQNGPSGPSKAAPVKSATPPPSQTQTHRQATGTLVSDLLPKPKPKSNPVPRSSTPGPSSRNNGGNNTTKVTIAGGVPMHGASTALSELDQAIRSLEITTNPTHASNSDAGIAARRCNCVATQHPLLAAAPNCQSCGKVICIKEGLGPCTFCGQPLLSTDEVQSMIKELRAERSREKQAADRAAHKKAEAGRPSRPFALPQDHNPSTAELQALEHRDRLLKFQAQNAQRTTIRDEASDFDAAIAGSMWASPEERALALKKQQKLLRDMEWNAMPEYDKRRQVISIDISGRKVFKKMAKVERPVTPEGPDNGGASVLQETGGNNRVQGGAFSRNPLLGGLIKPVYDVDGTAAGLEGRKDRSSRWRRVQDDLENNEDVILDGGVYGGTSVGKAGDEPACG</sequence>
<feature type="compositionally biased region" description="Low complexity" evidence="1">
    <location>
        <begin position="155"/>
        <end position="170"/>
    </location>
</feature>
<dbReference type="GO" id="GO:0072344">
    <property type="term" value="P:rescue of stalled ribosome"/>
    <property type="evidence" value="ECO:0007669"/>
    <property type="project" value="InterPro"/>
</dbReference>
<reference evidence="3" key="1">
    <citation type="submission" date="2023-06" db="EMBL/GenBank/DDBJ databases">
        <title>Genome-scale phylogeny and comparative genomics of the fungal order Sordariales.</title>
        <authorList>
            <consortium name="Lawrence Berkeley National Laboratory"/>
            <person name="Hensen N."/>
            <person name="Bonometti L."/>
            <person name="Westerberg I."/>
            <person name="Brannstrom I.O."/>
            <person name="Guillou S."/>
            <person name="Cros-Aarteil S."/>
            <person name="Calhoun S."/>
            <person name="Haridas S."/>
            <person name="Kuo A."/>
            <person name="Mondo S."/>
            <person name="Pangilinan J."/>
            <person name="Riley R."/>
            <person name="LaButti K."/>
            <person name="Andreopoulos B."/>
            <person name="Lipzen A."/>
            <person name="Chen C."/>
            <person name="Yanf M."/>
            <person name="Daum C."/>
            <person name="Ng V."/>
            <person name="Clum A."/>
            <person name="Steindorff A."/>
            <person name="Ohm R."/>
            <person name="Martin F."/>
            <person name="Silar P."/>
            <person name="Natvig D."/>
            <person name="Lalanne C."/>
            <person name="Gautier V."/>
            <person name="Ament-velasquez S.L."/>
            <person name="Kruys A."/>
            <person name="Hutchinson M.I."/>
            <person name="Powell A.J."/>
            <person name="Barry K."/>
            <person name="Miller A.N."/>
            <person name="Grigoriev I.V."/>
            <person name="Debuchy R."/>
            <person name="Gladieux P."/>
            <person name="Thoren M.H."/>
            <person name="Johannesson H."/>
        </authorList>
    </citation>
    <scope>NUCLEOTIDE SEQUENCE</scope>
    <source>
        <strain evidence="3">SMH3187-1</strain>
    </source>
</reference>
<feature type="region of interest" description="Disordered" evidence="1">
    <location>
        <begin position="333"/>
        <end position="366"/>
    </location>
</feature>
<keyword evidence="4" id="KW-1185">Reference proteome</keyword>
<feature type="compositionally biased region" description="Basic and acidic residues" evidence="1">
    <location>
        <begin position="333"/>
        <end position="354"/>
    </location>
</feature>
<dbReference type="GO" id="GO:0005634">
    <property type="term" value="C:nucleus"/>
    <property type="evidence" value="ECO:0007669"/>
    <property type="project" value="InterPro"/>
</dbReference>
<dbReference type="GO" id="GO:0008270">
    <property type="term" value="F:zinc ion binding"/>
    <property type="evidence" value="ECO:0007669"/>
    <property type="project" value="InterPro"/>
</dbReference>
<feature type="region of interest" description="Disordered" evidence="1">
    <location>
        <begin position="55"/>
        <end position="237"/>
    </location>
</feature>
<feature type="domain" description="TRIP4/RQT4 C2HC5-type zinc finger" evidence="2">
    <location>
        <begin position="277"/>
        <end position="328"/>
    </location>
</feature>
<dbReference type="InterPro" id="IPR009349">
    <property type="entry name" value="TRIP4/RQT4_C2HC5_Znf"/>
</dbReference>
<name>A0AA40K5P2_9PEZI</name>
<dbReference type="PANTHER" id="PTHR12963:SF4">
    <property type="entry name" value="ACTIVATING SIGNAL COINTEGRATOR 1"/>
    <property type="match status" value="1"/>
</dbReference>
<evidence type="ECO:0000259" key="2">
    <source>
        <dbReference type="Pfam" id="PF06221"/>
    </source>
</evidence>
<proteinExistence type="predicted"/>
<dbReference type="Proteomes" id="UP001172155">
    <property type="component" value="Unassembled WGS sequence"/>
</dbReference>
<accession>A0AA40K5P2</accession>
<evidence type="ECO:0000313" key="4">
    <source>
        <dbReference type="Proteomes" id="UP001172155"/>
    </source>
</evidence>
<feature type="compositionally biased region" description="Low complexity" evidence="1">
    <location>
        <begin position="213"/>
        <end position="231"/>
    </location>
</feature>
<feature type="compositionally biased region" description="Basic and acidic residues" evidence="1">
    <location>
        <begin position="142"/>
        <end position="151"/>
    </location>
</feature>
<evidence type="ECO:0000313" key="3">
    <source>
        <dbReference type="EMBL" id="KAK0746893.1"/>
    </source>
</evidence>
<comment type="caution">
    <text evidence="3">The sequence shown here is derived from an EMBL/GenBank/DDBJ whole genome shotgun (WGS) entry which is preliminary data.</text>
</comment>
<organism evidence="3 4">
    <name type="scientific">Schizothecium vesticola</name>
    <dbReference type="NCBI Taxonomy" id="314040"/>
    <lineage>
        <taxon>Eukaryota</taxon>
        <taxon>Fungi</taxon>
        <taxon>Dikarya</taxon>
        <taxon>Ascomycota</taxon>
        <taxon>Pezizomycotina</taxon>
        <taxon>Sordariomycetes</taxon>
        <taxon>Sordariomycetidae</taxon>
        <taxon>Sordariales</taxon>
        <taxon>Schizotheciaceae</taxon>
        <taxon>Schizothecium</taxon>
    </lineage>
</organism>
<evidence type="ECO:0000256" key="1">
    <source>
        <dbReference type="SAM" id="MobiDB-lite"/>
    </source>
</evidence>
<protein>
    <recommendedName>
        <fullName evidence="2">TRIP4/RQT4 C2HC5-type zinc finger domain-containing protein</fullName>
    </recommendedName>
</protein>
<dbReference type="GO" id="GO:0180022">
    <property type="term" value="C:RQC-trigger complex"/>
    <property type="evidence" value="ECO:0007669"/>
    <property type="project" value="InterPro"/>
</dbReference>
<dbReference type="InterPro" id="IPR039128">
    <property type="entry name" value="TRIP4-like"/>
</dbReference>
<dbReference type="EMBL" id="JAUKUD010000004">
    <property type="protein sequence ID" value="KAK0746893.1"/>
    <property type="molecule type" value="Genomic_DNA"/>
</dbReference>
<dbReference type="Pfam" id="PF06221">
    <property type="entry name" value="zf-C2HC5"/>
    <property type="match status" value="1"/>
</dbReference>
<dbReference type="PANTHER" id="PTHR12963">
    <property type="entry name" value="THYROID RECEPTOR INTERACTING PROTEIN RELATED"/>
    <property type="match status" value="1"/>
</dbReference>
<feature type="compositionally biased region" description="Polar residues" evidence="1">
    <location>
        <begin position="186"/>
        <end position="197"/>
    </location>
</feature>
<dbReference type="GO" id="GO:0045893">
    <property type="term" value="P:positive regulation of DNA-templated transcription"/>
    <property type="evidence" value="ECO:0007669"/>
    <property type="project" value="TreeGrafter"/>
</dbReference>
<dbReference type="AlphaFoldDB" id="A0AA40K5P2"/>
<gene>
    <name evidence="3" type="ORF">B0T18DRAFT_412734</name>
</gene>
<feature type="compositionally biased region" description="Low complexity" evidence="1">
    <location>
        <begin position="72"/>
        <end position="96"/>
    </location>
</feature>